<feature type="domain" description="DUF4422" evidence="1">
    <location>
        <begin position="4"/>
        <end position="222"/>
    </location>
</feature>
<organism evidence="2 3">
    <name type="scientific">Dialister succinatiphilus YIT 11850</name>
    <dbReference type="NCBI Taxonomy" id="742743"/>
    <lineage>
        <taxon>Bacteria</taxon>
        <taxon>Bacillati</taxon>
        <taxon>Bacillota</taxon>
        <taxon>Negativicutes</taxon>
        <taxon>Veillonellales</taxon>
        <taxon>Veillonellaceae</taxon>
        <taxon>Dialister</taxon>
    </lineage>
</organism>
<proteinExistence type="predicted"/>
<protein>
    <recommendedName>
        <fullName evidence="1">DUF4422 domain-containing protein</fullName>
    </recommendedName>
</protein>
<dbReference type="Proteomes" id="UP000003277">
    <property type="component" value="Unassembled WGS sequence"/>
</dbReference>
<evidence type="ECO:0000313" key="3">
    <source>
        <dbReference type="Proteomes" id="UP000003277"/>
    </source>
</evidence>
<dbReference type="Pfam" id="PF14393">
    <property type="entry name" value="DUF4422"/>
    <property type="match status" value="1"/>
</dbReference>
<dbReference type="PATRIC" id="fig|742743.3.peg.1116"/>
<dbReference type="EMBL" id="ADLT01000034">
    <property type="protein sequence ID" value="EHO62984.1"/>
    <property type="molecule type" value="Genomic_DNA"/>
</dbReference>
<dbReference type="InterPro" id="IPR025536">
    <property type="entry name" value="DUF4422"/>
</dbReference>
<sequence length="254" mass="30435">MDIKILIAAHKKYWLPDDPVYFPLQVGAEGKNGLGITKDDSGDNISNKNPYFCELTGLYWAWKNLSCDYIGLCHYRRYFAHNGIYTSPEKMKRLILKQEDYVDIFKNYDIILPPKHRIRDKTVKEQYAKSHNVRDLDEAIKIIIEKYPDYEDTVNSFFHQSEIYYYNMFAMKKCYFDNYCSWIFDILFTLEQTIDISSYDAHQSRVYGFLAERLFNVWINQQDLKIKNVPVVFLEEKKRSLWVNTKRYFSQMCL</sequence>
<dbReference type="RefSeq" id="WP_008859593.1">
    <property type="nucleotide sequence ID" value="NZ_JH591188.1"/>
</dbReference>
<dbReference type="STRING" id="742743.HMPREF9453_01098"/>
<reference evidence="2 3" key="1">
    <citation type="submission" date="2011-11" db="EMBL/GenBank/DDBJ databases">
        <title>The Genome Sequence of Dialister succinatiphilus YIT 11850.</title>
        <authorList>
            <consortium name="The Broad Institute Genome Sequencing Platform"/>
            <person name="Earl A."/>
            <person name="Ward D."/>
            <person name="Feldgarden M."/>
            <person name="Gevers D."/>
            <person name="Morotomi M."/>
            <person name="Young S.K."/>
            <person name="Zeng Q."/>
            <person name="Gargeya S."/>
            <person name="Fitzgerald M."/>
            <person name="Haas B."/>
            <person name="Abouelleil A."/>
            <person name="Alvarado L."/>
            <person name="Arachchi H.M."/>
            <person name="Berlin A."/>
            <person name="Brown A."/>
            <person name="Chapman S.B."/>
            <person name="Dunbar C."/>
            <person name="Gearin G."/>
            <person name="Goldberg J."/>
            <person name="Griggs A."/>
            <person name="Gujja S."/>
            <person name="Heiman D."/>
            <person name="Howarth C."/>
            <person name="Lui A."/>
            <person name="MacDonald P.J.P."/>
            <person name="Montmayeur A."/>
            <person name="Murphy C."/>
            <person name="Neiman D."/>
            <person name="Pearson M."/>
            <person name="Priest M."/>
            <person name="Roberts A."/>
            <person name="Saif S."/>
            <person name="Shea T."/>
            <person name="Sisk P."/>
            <person name="Stolte C."/>
            <person name="Sykes S."/>
            <person name="Wortman J."/>
            <person name="Nusbaum C."/>
            <person name="Birren B."/>
        </authorList>
    </citation>
    <scope>NUCLEOTIDE SEQUENCE [LARGE SCALE GENOMIC DNA]</scope>
    <source>
        <strain evidence="2 3">YIT 11850</strain>
    </source>
</reference>
<dbReference type="AlphaFoldDB" id="H1D0G0"/>
<evidence type="ECO:0000313" key="2">
    <source>
        <dbReference type="EMBL" id="EHO62984.1"/>
    </source>
</evidence>
<keyword evidence="3" id="KW-1185">Reference proteome</keyword>
<accession>H1D0G0</accession>
<comment type="caution">
    <text evidence="2">The sequence shown here is derived from an EMBL/GenBank/DDBJ whole genome shotgun (WGS) entry which is preliminary data.</text>
</comment>
<name>H1D0G0_9FIRM</name>
<dbReference type="OrthoDB" id="9798746at2"/>
<evidence type="ECO:0000259" key="1">
    <source>
        <dbReference type="Pfam" id="PF14393"/>
    </source>
</evidence>
<gene>
    <name evidence="2" type="ORF">HMPREF9453_01098</name>
</gene>
<dbReference type="eggNOG" id="COG1442">
    <property type="taxonomic scope" value="Bacteria"/>
</dbReference>
<dbReference type="HOGENOM" id="CLU_065769_1_0_9"/>